<dbReference type="InterPro" id="IPR038156">
    <property type="entry name" value="PCS_N_sf"/>
</dbReference>
<dbReference type="PROSITE" id="PS51443">
    <property type="entry name" value="PCS"/>
    <property type="match status" value="1"/>
</dbReference>
<evidence type="ECO:0000256" key="2">
    <source>
        <dbReference type="ARBA" id="ARBA00022539"/>
    </source>
</evidence>
<dbReference type="PANTHER" id="PTHR33447:SF2">
    <property type="entry name" value="GLUTATHIONE GAMMA-GLUTAMYLCYSTEINYLTRANSFERASE"/>
    <property type="match status" value="1"/>
</dbReference>
<dbReference type="OrthoDB" id="8219159at2"/>
<dbReference type="EMBL" id="QNRK01000031">
    <property type="protein sequence ID" value="RBP06415.1"/>
    <property type="molecule type" value="Genomic_DNA"/>
</dbReference>
<dbReference type="GO" id="GO:0016756">
    <property type="term" value="F:glutathione gamma-glutamylcysteinyltransferase activity"/>
    <property type="evidence" value="ECO:0007669"/>
    <property type="project" value="UniProtKB-EC"/>
</dbReference>
<feature type="domain" description="Peptidase C83" evidence="5">
    <location>
        <begin position="1"/>
        <end position="228"/>
    </location>
</feature>
<evidence type="ECO:0000313" key="6">
    <source>
        <dbReference type="EMBL" id="RBP06415.1"/>
    </source>
</evidence>
<sequence>MRLTRRAIALTLAGVLAAAGVAAVLWPAPPIPPDSIERTPTYQNEALLARAWSLPVAHRYGPAGYVYQPNQSVCGPTSVADVMLSEGRPTDPKTVADLSGAFQIFGYLPRGLTLDQEAEVLGKAADAPVKTLRGLSLDDFRAEMAKSNDPSERIVVNFTREPLFGRGHGHFSPVLGYLADQDLVFVGDVNARFKPWLVPTQRLYEAQNTIDSDSGLKRGVLEVEARQPL</sequence>
<dbReference type="InterPro" id="IPR007719">
    <property type="entry name" value="PCS_N"/>
</dbReference>
<dbReference type="AlphaFoldDB" id="A0A366EY76"/>
<organism evidence="6 7">
    <name type="scientific">Roseiarcus fermentans</name>
    <dbReference type="NCBI Taxonomy" id="1473586"/>
    <lineage>
        <taxon>Bacteria</taxon>
        <taxon>Pseudomonadati</taxon>
        <taxon>Pseudomonadota</taxon>
        <taxon>Alphaproteobacteria</taxon>
        <taxon>Hyphomicrobiales</taxon>
        <taxon>Roseiarcaceae</taxon>
        <taxon>Roseiarcus</taxon>
    </lineage>
</organism>
<accession>A0A366EY76</accession>
<dbReference type="InterPro" id="IPR040409">
    <property type="entry name" value="PCS-like"/>
</dbReference>
<dbReference type="RefSeq" id="WP_113891611.1">
    <property type="nucleotide sequence ID" value="NZ_QNRK01000031.1"/>
</dbReference>
<evidence type="ECO:0000259" key="5">
    <source>
        <dbReference type="PROSITE" id="PS51443"/>
    </source>
</evidence>
<dbReference type="GO" id="GO:0046872">
    <property type="term" value="F:metal ion binding"/>
    <property type="evidence" value="ECO:0007669"/>
    <property type="project" value="UniProtKB-KW"/>
</dbReference>
<dbReference type="EC" id="2.3.2.15" evidence="1"/>
<keyword evidence="4" id="KW-0479">Metal-binding</keyword>
<comment type="caution">
    <text evidence="6">The sequence shown here is derived from an EMBL/GenBank/DDBJ whole genome shotgun (WGS) entry which is preliminary data.</text>
</comment>
<dbReference type="GO" id="GO:0098849">
    <property type="term" value="P:cellular detoxification of cadmium ion"/>
    <property type="evidence" value="ECO:0007669"/>
    <property type="project" value="TreeGrafter"/>
</dbReference>
<protein>
    <recommendedName>
        <fullName evidence="1">glutathione gamma-glutamylcysteinyltransferase</fullName>
        <ecNumber evidence="1">2.3.2.15</ecNumber>
    </recommendedName>
</protein>
<dbReference type="Gene3D" id="3.90.70.30">
    <property type="entry name" value="Phytochelatin synthase, N-terminal domain"/>
    <property type="match status" value="1"/>
</dbReference>
<keyword evidence="3" id="KW-0808">Transferase</keyword>
<dbReference type="SUPFAM" id="SSF54001">
    <property type="entry name" value="Cysteine proteinases"/>
    <property type="match status" value="1"/>
</dbReference>
<gene>
    <name evidence="6" type="ORF">DFR50_13135</name>
</gene>
<reference evidence="6 7" key="1">
    <citation type="submission" date="2018-06" db="EMBL/GenBank/DDBJ databases">
        <title>Genomic Encyclopedia of Type Strains, Phase IV (KMG-IV): sequencing the most valuable type-strain genomes for metagenomic binning, comparative biology and taxonomic classification.</title>
        <authorList>
            <person name="Goeker M."/>
        </authorList>
    </citation>
    <scope>NUCLEOTIDE SEQUENCE [LARGE SCALE GENOMIC DNA]</scope>
    <source>
        <strain evidence="6 7">DSM 24875</strain>
    </source>
</reference>
<keyword evidence="7" id="KW-1185">Reference proteome</keyword>
<evidence type="ECO:0000256" key="3">
    <source>
        <dbReference type="ARBA" id="ARBA00022679"/>
    </source>
</evidence>
<evidence type="ECO:0000313" key="7">
    <source>
        <dbReference type="Proteomes" id="UP000253529"/>
    </source>
</evidence>
<keyword evidence="2" id="KW-0104">Cadmium</keyword>
<dbReference type="Pfam" id="PF05023">
    <property type="entry name" value="Phytochelatin"/>
    <property type="match status" value="1"/>
</dbReference>
<proteinExistence type="predicted"/>
<evidence type="ECO:0000256" key="4">
    <source>
        <dbReference type="ARBA" id="ARBA00022723"/>
    </source>
</evidence>
<name>A0A366EY76_9HYPH</name>
<dbReference type="GO" id="GO:0046938">
    <property type="term" value="P:phytochelatin biosynthetic process"/>
    <property type="evidence" value="ECO:0007669"/>
    <property type="project" value="InterPro"/>
</dbReference>
<dbReference type="GO" id="GO:0010273">
    <property type="term" value="P:detoxification of copper ion"/>
    <property type="evidence" value="ECO:0007669"/>
    <property type="project" value="TreeGrafter"/>
</dbReference>
<dbReference type="Proteomes" id="UP000253529">
    <property type="component" value="Unassembled WGS sequence"/>
</dbReference>
<dbReference type="PANTHER" id="PTHR33447">
    <property type="entry name" value="GLUTATHIONE GAMMA-GLUTAMYLCYSTEINYLTRANSFERASE"/>
    <property type="match status" value="1"/>
</dbReference>
<evidence type="ECO:0000256" key="1">
    <source>
        <dbReference type="ARBA" id="ARBA00012468"/>
    </source>
</evidence>
<dbReference type="InterPro" id="IPR038765">
    <property type="entry name" value="Papain-like_cys_pep_sf"/>
</dbReference>